<reference evidence="2 3" key="1">
    <citation type="journal article" date="2020" name="mSystems">
        <title>Defining Genomic and Predicted Metabolic Features of the Acetobacterium Genus.</title>
        <authorList>
            <person name="Ross D.E."/>
            <person name="Marshall C.W."/>
            <person name="Gulliver D."/>
            <person name="May H.D."/>
            <person name="Norman R.S."/>
        </authorList>
    </citation>
    <scope>NUCLEOTIDE SEQUENCE [LARGE SCALE GENOMIC DNA]</scope>
    <source>
        <strain evidence="2 3">DSM 9173</strain>
    </source>
</reference>
<dbReference type="InterPro" id="IPR018966">
    <property type="entry name" value="VTC_domain"/>
</dbReference>
<evidence type="ECO:0000259" key="1">
    <source>
        <dbReference type="Pfam" id="PF09359"/>
    </source>
</evidence>
<evidence type="ECO:0000313" key="3">
    <source>
        <dbReference type="Proteomes" id="UP000653358"/>
    </source>
</evidence>
<dbReference type="CDD" id="cd07750">
    <property type="entry name" value="PolyPPase_VTC_like"/>
    <property type="match status" value="1"/>
</dbReference>
<dbReference type="Pfam" id="PF09359">
    <property type="entry name" value="VTC"/>
    <property type="match status" value="1"/>
</dbReference>
<evidence type="ECO:0000313" key="2">
    <source>
        <dbReference type="EMBL" id="MBC3796997.1"/>
    </source>
</evidence>
<gene>
    <name evidence="2" type="ORF">GH807_08050</name>
</gene>
<dbReference type="InterPro" id="IPR042267">
    <property type="entry name" value="VTC_sf"/>
</dbReference>
<accession>A0ABR6WKF2</accession>
<comment type="caution">
    <text evidence="2">The sequence shown here is derived from an EMBL/GenBank/DDBJ whole genome shotgun (WGS) entry which is preliminary data.</text>
</comment>
<protein>
    <submittedName>
        <fullName evidence="2">VTC domain-containing protein</fullName>
    </submittedName>
</protein>
<dbReference type="RefSeq" id="WP_148605164.1">
    <property type="nucleotide sequence ID" value="NZ_RXYB01000019.1"/>
</dbReference>
<proteinExistence type="predicted"/>
<dbReference type="InterPro" id="IPR033469">
    <property type="entry name" value="CYTH-like_dom_sf"/>
</dbReference>
<feature type="domain" description="VTC" evidence="1">
    <location>
        <begin position="7"/>
        <end position="231"/>
    </location>
</feature>
<dbReference type="EMBL" id="WJBB01000007">
    <property type="protein sequence ID" value="MBC3796997.1"/>
    <property type="molecule type" value="Genomic_DNA"/>
</dbReference>
<dbReference type="Gene3D" id="3.20.100.30">
    <property type="entry name" value="VTC, catalytic tunnel domain"/>
    <property type="match status" value="1"/>
</dbReference>
<dbReference type="Proteomes" id="UP000653358">
    <property type="component" value="Unassembled WGS sequence"/>
</dbReference>
<keyword evidence="3" id="KW-1185">Reference proteome</keyword>
<dbReference type="SUPFAM" id="SSF55154">
    <property type="entry name" value="CYTH-like phosphatases"/>
    <property type="match status" value="1"/>
</dbReference>
<sequence>MITKTFKRYENKFQLNESQFEQLLPILLTEMVPDSYTSKNDSYSIYNIYFDTENYDIIRHSLSKPYYKEKLRLRSYAIPISSDDKVFLELKKKIGGIVSKRRATMTLNEANRFISKREYPLEANAINRLVLEEIDNFLDHHIIVPKAYISYERSAYFGKNDPEFRVTFDHNIKSRQNNLSLEKGDFGNQLLPKDGYLMEIKILGAIPVWLTHALSSLKIYSSSFSKYGNAYTEYRRQSMAKIINMPISDNTELKYCISN</sequence>
<name>A0ABR6WKF2_9FIRM</name>
<organism evidence="2 3">
    <name type="scientific">Acetobacterium tundrae</name>
    <dbReference type="NCBI Taxonomy" id="132932"/>
    <lineage>
        <taxon>Bacteria</taxon>
        <taxon>Bacillati</taxon>
        <taxon>Bacillota</taxon>
        <taxon>Clostridia</taxon>
        <taxon>Eubacteriales</taxon>
        <taxon>Eubacteriaceae</taxon>
        <taxon>Acetobacterium</taxon>
    </lineage>
</organism>